<dbReference type="EMBL" id="KZ825130">
    <property type="protein sequence ID" value="PYI19878.1"/>
    <property type="molecule type" value="Genomic_DNA"/>
</dbReference>
<organism evidence="2 3">
    <name type="scientific">Aspergillus violaceofuscus (strain CBS 115571)</name>
    <dbReference type="NCBI Taxonomy" id="1450538"/>
    <lineage>
        <taxon>Eukaryota</taxon>
        <taxon>Fungi</taxon>
        <taxon>Dikarya</taxon>
        <taxon>Ascomycota</taxon>
        <taxon>Pezizomycotina</taxon>
        <taxon>Eurotiomycetes</taxon>
        <taxon>Eurotiomycetidae</taxon>
        <taxon>Eurotiales</taxon>
        <taxon>Aspergillaceae</taxon>
        <taxon>Aspergillus</taxon>
    </lineage>
</organism>
<protein>
    <submittedName>
        <fullName evidence="2">Uncharacterized protein</fullName>
    </submittedName>
</protein>
<dbReference type="Proteomes" id="UP000249829">
    <property type="component" value="Unassembled WGS sequence"/>
</dbReference>
<keyword evidence="3" id="KW-1185">Reference proteome</keyword>
<evidence type="ECO:0000313" key="2">
    <source>
        <dbReference type="EMBL" id="PYI19878.1"/>
    </source>
</evidence>
<evidence type="ECO:0000313" key="3">
    <source>
        <dbReference type="Proteomes" id="UP000249829"/>
    </source>
</evidence>
<gene>
    <name evidence="2" type="ORF">BO99DRAFT_412236</name>
</gene>
<accession>A0A2V5H6M6</accession>
<feature type="region of interest" description="Disordered" evidence="1">
    <location>
        <begin position="1"/>
        <end position="23"/>
    </location>
</feature>
<reference evidence="2 3" key="1">
    <citation type="submission" date="2018-02" db="EMBL/GenBank/DDBJ databases">
        <title>The genomes of Aspergillus section Nigri reveals drivers in fungal speciation.</title>
        <authorList>
            <consortium name="DOE Joint Genome Institute"/>
            <person name="Vesth T.C."/>
            <person name="Nybo J."/>
            <person name="Theobald S."/>
            <person name="Brandl J."/>
            <person name="Frisvad J.C."/>
            <person name="Nielsen K.F."/>
            <person name="Lyhne E.K."/>
            <person name="Kogle M.E."/>
            <person name="Kuo A."/>
            <person name="Riley R."/>
            <person name="Clum A."/>
            <person name="Nolan M."/>
            <person name="Lipzen A."/>
            <person name="Salamov A."/>
            <person name="Henrissat B."/>
            <person name="Wiebenga A."/>
            <person name="De vries R.P."/>
            <person name="Grigoriev I.V."/>
            <person name="Mortensen U.H."/>
            <person name="Andersen M.R."/>
            <person name="Baker S.E."/>
        </authorList>
    </citation>
    <scope>NUCLEOTIDE SEQUENCE [LARGE SCALE GENOMIC DNA]</scope>
    <source>
        <strain evidence="2 3">CBS 115571</strain>
    </source>
</reference>
<proteinExistence type="predicted"/>
<name>A0A2V5H6M6_ASPV1</name>
<dbReference type="AlphaFoldDB" id="A0A2V5H6M6"/>
<evidence type="ECO:0000256" key="1">
    <source>
        <dbReference type="SAM" id="MobiDB-lite"/>
    </source>
</evidence>
<sequence>MPRDSTQRLHRHQHHPEQHFNNHANKVSYRIKNEYHPTTHSDVPRVRHRPDPCFVPVASGAIVQPPVSRFHDDDDHYCYINNHHDSRHRRYSSDGMSYRHHHQHHYPLDGPRSSEQYTFCSTVRLHADPCARFHRHHTHSHTHTYTNTHTHTRADLYLESLERGRRRVGGDGDRTFHFEVDVDVSSRGGPRFWCIS</sequence>